<name>A0A821W2V5_9BILA</name>
<keyword evidence="3" id="KW-1185">Reference proteome</keyword>
<organism evidence="2 3">
    <name type="scientific">Rotaria socialis</name>
    <dbReference type="NCBI Taxonomy" id="392032"/>
    <lineage>
        <taxon>Eukaryota</taxon>
        <taxon>Metazoa</taxon>
        <taxon>Spiralia</taxon>
        <taxon>Gnathifera</taxon>
        <taxon>Rotifera</taxon>
        <taxon>Eurotatoria</taxon>
        <taxon>Bdelloidea</taxon>
        <taxon>Philodinida</taxon>
        <taxon>Philodinidae</taxon>
        <taxon>Rotaria</taxon>
    </lineage>
</organism>
<evidence type="ECO:0000313" key="3">
    <source>
        <dbReference type="Proteomes" id="UP000663873"/>
    </source>
</evidence>
<gene>
    <name evidence="2" type="ORF">UJA718_LOCUS46188</name>
</gene>
<dbReference type="EMBL" id="CAJOBP010081357">
    <property type="protein sequence ID" value="CAF4915995.1"/>
    <property type="molecule type" value="Genomic_DNA"/>
</dbReference>
<comment type="caution">
    <text evidence="2">The sequence shown here is derived from an EMBL/GenBank/DDBJ whole genome shotgun (WGS) entry which is preliminary data.</text>
</comment>
<proteinExistence type="predicted"/>
<accession>A0A821W2V5</accession>
<sequence>IHNLSIILDHTRAIYQRKLLEILTNETSEGKEDEMDNDIPISMTPPRATRSSIAR</sequence>
<dbReference type="Proteomes" id="UP000663873">
    <property type="component" value="Unassembled WGS sequence"/>
</dbReference>
<reference evidence="2" key="1">
    <citation type="submission" date="2021-02" db="EMBL/GenBank/DDBJ databases">
        <authorList>
            <person name="Nowell W R."/>
        </authorList>
    </citation>
    <scope>NUCLEOTIDE SEQUENCE</scope>
</reference>
<evidence type="ECO:0000313" key="2">
    <source>
        <dbReference type="EMBL" id="CAF4915995.1"/>
    </source>
</evidence>
<dbReference type="AlphaFoldDB" id="A0A821W2V5"/>
<evidence type="ECO:0000256" key="1">
    <source>
        <dbReference type="SAM" id="MobiDB-lite"/>
    </source>
</evidence>
<protein>
    <submittedName>
        <fullName evidence="2">Uncharacterized protein</fullName>
    </submittedName>
</protein>
<feature type="non-terminal residue" evidence="2">
    <location>
        <position position="1"/>
    </location>
</feature>
<feature type="region of interest" description="Disordered" evidence="1">
    <location>
        <begin position="28"/>
        <end position="55"/>
    </location>
</feature>
<feature type="non-terminal residue" evidence="2">
    <location>
        <position position="55"/>
    </location>
</feature>